<evidence type="ECO:0000256" key="3">
    <source>
        <dbReference type="ARBA" id="ARBA00022692"/>
    </source>
</evidence>
<keyword evidence="3 10" id="KW-0812">Transmembrane</keyword>
<dbReference type="OrthoDB" id="16538at2759"/>
<keyword evidence="9 10" id="KW-0472">Membrane</keyword>
<feature type="transmembrane region" description="Helical" evidence="10">
    <location>
        <begin position="452"/>
        <end position="474"/>
    </location>
</feature>
<evidence type="ECO:0000256" key="11">
    <source>
        <dbReference type="SAM" id="MobiDB-lite"/>
    </source>
</evidence>
<comment type="caution">
    <text evidence="12">The sequence shown here is derived from an EMBL/GenBank/DDBJ whole genome shotgun (WGS) entry which is preliminary data.</text>
</comment>
<evidence type="ECO:0000256" key="4">
    <source>
        <dbReference type="ARBA" id="ARBA00022737"/>
    </source>
</evidence>
<evidence type="ECO:0000256" key="2">
    <source>
        <dbReference type="ARBA" id="ARBA00022574"/>
    </source>
</evidence>
<dbReference type="PANTHER" id="PTHR23284">
    <property type="entry name" value="PROLACTIN REGULATORY ELEMENT BINDING PROTEIN"/>
    <property type="match status" value="1"/>
</dbReference>
<protein>
    <recommendedName>
        <fullName evidence="10">Guanine nucleotide-exchange factor SEC12</fullName>
    </recommendedName>
</protein>
<proteinExistence type="inferred from homology"/>
<organism evidence="12 13">
    <name type="scientific">Plectosphaerella cucumerina</name>
    <dbReference type="NCBI Taxonomy" id="40658"/>
    <lineage>
        <taxon>Eukaryota</taxon>
        <taxon>Fungi</taxon>
        <taxon>Dikarya</taxon>
        <taxon>Ascomycota</taxon>
        <taxon>Pezizomycotina</taxon>
        <taxon>Sordariomycetes</taxon>
        <taxon>Hypocreomycetidae</taxon>
        <taxon>Glomerellales</taxon>
        <taxon>Plectosphaerellaceae</taxon>
        <taxon>Plectosphaerella</taxon>
    </lineage>
</organism>
<dbReference type="Proteomes" id="UP000813385">
    <property type="component" value="Unassembled WGS sequence"/>
</dbReference>
<evidence type="ECO:0000256" key="5">
    <source>
        <dbReference type="ARBA" id="ARBA00022824"/>
    </source>
</evidence>
<dbReference type="Gene3D" id="2.130.10.10">
    <property type="entry name" value="YVTN repeat-like/Quinoprotein amine dehydrogenase"/>
    <property type="match status" value="1"/>
</dbReference>
<feature type="compositionally biased region" description="Low complexity" evidence="11">
    <location>
        <begin position="117"/>
        <end position="126"/>
    </location>
</feature>
<dbReference type="InterPro" id="IPR015943">
    <property type="entry name" value="WD40/YVTN_repeat-like_dom_sf"/>
</dbReference>
<dbReference type="EMBL" id="JAGPXD010000005">
    <property type="protein sequence ID" value="KAH7354175.1"/>
    <property type="molecule type" value="Genomic_DNA"/>
</dbReference>
<evidence type="ECO:0000256" key="1">
    <source>
        <dbReference type="ARBA" id="ARBA00022448"/>
    </source>
</evidence>
<evidence type="ECO:0000256" key="7">
    <source>
        <dbReference type="ARBA" id="ARBA00022927"/>
    </source>
</evidence>
<evidence type="ECO:0000313" key="12">
    <source>
        <dbReference type="EMBL" id="KAH7354175.1"/>
    </source>
</evidence>
<dbReference type="InterPro" id="IPR045260">
    <property type="entry name" value="Sec12-like"/>
</dbReference>
<name>A0A8K0TAA1_9PEZI</name>
<dbReference type="GO" id="GO:0015031">
    <property type="term" value="P:protein transport"/>
    <property type="evidence" value="ECO:0007669"/>
    <property type="project" value="UniProtKB-KW"/>
</dbReference>
<feature type="region of interest" description="Disordered" evidence="11">
    <location>
        <begin position="502"/>
        <end position="522"/>
    </location>
</feature>
<feature type="compositionally biased region" description="Polar residues" evidence="11">
    <location>
        <begin position="505"/>
        <end position="515"/>
    </location>
</feature>
<keyword evidence="5 10" id="KW-0256">Endoplasmic reticulum</keyword>
<accession>A0A8K0TAA1</accession>
<sequence>MASRLPVARATLAYPPYACDFDPNDPNRLVIGGGGGANRSGVANRITVIDASSKDTDLPIAGEIDLSRDEDSINTLAVGHTKPAAGKKPASTFIYAGINSTAAEIEKGKNQHFRTFSLSPAAAKSTKSSKKEKKSDEAAAATPEHTLELAETSRLALFEHTDGDKDAYQRLLRISAPYPGTTKQIGAVATGFAKQPQIALFEVSPTQELDPKGVLELSREATDLDVIQTGEHTFQVAYCTEKELFTSDIDLEKGQVTEPVSVHSLTDKGTGVIPSYKSIRYLAPGFIMGLLNLPKSSGSVLIAVRLPTTPGGEGRLAVSTKLPKTFAKSTSLAVRNVNPPTTPDGLLGETQFLVAVSSGQSLSLWTLKHTQLGDLGILIDFLTFSTLKDVHPLSITSLAISSMVPADAEVPGSKPTLKLASVSMNNTVAVHSIPLKDVSKKGESPRYAVALFAWRPGTVTLILFVLLLILGVALPTRLIVNNGIFGLIDADKAWKNMQAWENGPPVSTSTSTATRSPHDPTPEVLTGSEFISNLLGGFNGIGQDGPYFVHEGEAKEADKPKIQAAVHDEGVHGPAKSWEQLSPKQKSLWKKRLSDAGHWAEDMGETVFKGIVFSEIAGVVAEAVRAAV</sequence>
<keyword evidence="7 10" id="KW-0653">Protein transport</keyword>
<evidence type="ECO:0000256" key="6">
    <source>
        <dbReference type="ARBA" id="ARBA00022892"/>
    </source>
</evidence>
<keyword evidence="13" id="KW-1185">Reference proteome</keyword>
<feature type="region of interest" description="Disordered" evidence="11">
    <location>
        <begin position="114"/>
        <end position="146"/>
    </location>
</feature>
<evidence type="ECO:0000256" key="8">
    <source>
        <dbReference type="ARBA" id="ARBA00022989"/>
    </source>
</evidence>
<keyword evidence="6" id="KW-0931">ER-Golgi transport</keyword>
<dbReference type="GO" id="GO:0000139">
    <property type="term" value="C:Golgi membrane"/>
    <property type="evidence" value="ECO:0007669"/>
    <property type="project" value="UniProtKB-SubCell"/>
</dbReference>
<keyword evidence="1 10" id="KW-0813">Transport</keyword>
<reference evidence="12" key="1">
    <citation type="journal article" date="2021" name="Nat. Commun.">
        <title>Genetic determinants of endophytism in the Arabidopsis root mycobiome.</title>
        <authorList>
            <person name="Mesny F."/>
            <person name="Miyauchi S."/>
            <person name="Thiergart T."/>
            <person name="Pickel B."/>
            <person name="Atanasova L."/>
            <person name="Karlsson M."/>
            <person name="Huettel B."/>
            <person name="Barry K.W."/>
            <person name="Haridas S."/>
            <person name="Chen C."/>
            <person name="Bauer D."/>
            <person name="Andreopoulos W."/>
            <person name="Pangilinan J."/>
            <person name="LaButti K."/>
            <person name="Riley R."/>
            <person name="Lipzen A."/>
            <person name="Clum A."/>
            <person name="Drula E."/>
            <person name="Henrissat B."/>
            <person name="Kohler A."/>
            <person name="Grigoriev I.V."/>
            <person name="Martin F.M."/>
            <person name="Hacquard S."/>
        </authorList>
    </citation>
    <scope>NUCLEOTIDE SEQUENCE</scope>
    <source>
        <strain evidence="12">MPI-CAGE-AT-0016</strain>
    </source>
</reference>
<evidence type="ECO:0000313" key="13">
    <source>
        <dbReference type="Proteomes" id="UP000813385"/>
    </source>
</evidence>
<dbReference type="AlphaFoldDB" id="A0A8K0TAA1"/>
<keyword evidence="4 10" id="KW-0677">Repeat</keyword>
<dbReference type="GO" id="GO:0006888">
    <property type="term" value="P:endoplasmic reticulum to Golgi vesicle-mediated transport"/>
    <property type="evidence" value="ECO:0007669"/>
    <property type="project" value="UniProtKB-UniRule"/>
</dbReference>
<dbReference type="GO" id="GO:0003400">
    <property type="term" value="P:regulation of COPII vesicle coating"/>
    <property type="evidence" value="ECO:0007669"/>
    <property type="project" value="UniProtKB-UniRule"/>
</dbReference>
<keyword evidence="8 10" id="KW-1133">Transmembrane helix</keyword>
<dbReference type="GO" id="GO:0005789">
    <property type="term" value="C:endoplasmic reticulum membrane"/>
    <property type="evidence" value="ECO:0007669"/>
    <property type="project" value="UniProtKB-SubCell"/>
</dbReference>
<comment type="similarity">
    <text evidence="10">Belongs to the WD repeat SEC12 family.</text>
</comment>
<dbReference type="GO" id="GO:0005085">
    <property type="term" value="F:guanyl-nucleotide exchange factor activity"/>
    <property type="evidence" value="ECO:0007669"/>
    <property type="project" value="InterPro"/>
</dbReference>
<dbReference type="PANTHER" id="PTHR23284:SF0">
    <property type="entry name" value="PROLACTIN REGULATORY ELEMENT-BINDING PROTEIN"/>
    <property type="match status" value="1"/>
</dbReference>
<comment type="subcellular location">
    <subcellularLocation>
        <location evidence="10">Endoplasmic reticulum membrane</location>
        <topology evidence="10">Single-pass type II membrane protein</topology>
    </subcellularLocation>
    <subcellularLocation>
        <location evidence="10">Golgi apparatus membrane</location>
        <topology evidence="10">Single-pass type II membrane protein</topology>
    </subcellularLocation>
</comment>
<comment type="function">
    <text evidence="10">Guanine nucleotide-exchange factor (GEF) required for the formation or budding of transport vesicles from the ER.</text>
</comment>
<gene>
    <name evidence="12" type="ORF">B0T11DRAFT_288175</name>
</gene>
<evidence type="ECO:0000256" key="9">
    <source>
        <dbReference type="ARBA" id="ARBA00023136"/>
    </source>
</evidence>
<keyword evidence="2 10" id="KW-0853">WD repeat</keyword>
<evidence type="ECO:0000256" key="10">
    <source>
        <dbReference type="RuleBase" id="RU369019"/>
    </source>
</evidence>